<feature type="signal peptide" evidence="1">
    <location>
        <begin position="1"/>
        <end position="26"/>
    </location>
</feature>
<dbReference type="Gene3D" id="2.20.110.10">
    <property type="entry name" value="Histone H3 K4-specific methyltransferase SET7/9 N-terminal domain"/>
    <property type="match status" value="1"/>
</dbReference>
<proteinExistence type="predicted"/>
<evidence type="ECO:0008006" key="4">
    <source>
        <dbReference type="Google" id="ProtNLM"/>
    </source>
</evidence>
<dbReference type="RefSeq" id="WP_308351323.1">
    <property type="nucleotide sequence ID" value="NZ_CP129971.1"/>
</dbReference>
<dbReference type="Proteomes" id="UP001230496">
    <property type="component" value="Chromosome"/>
</dbReference>
<keyword evidence="1" id="KW-0732">Signal</keyword>
<dbReference type="InterPro" id="IPR011652">
    <property type="entry name" value="MORN_2"/>
</dbReference>
<gene>
    <name evidence="2" type="ORF">QYS49_35045</name>
</gene>
<keyword evidence="3" id="KW-1185">Reference proteome</keyword>
<reference evidence="2 3" key="1">
    <citation type="submission" date="2023-08" db="EMBL/GenBank/DDBJ databases">
        <title>Comparative genomics and taxonomic characterization of three novel marine species of genus Marivirga.</title>
        <authorList>
            <person name="Muhammad N."/>
            <person name="Kim S.-G."/>
        </authorList>
    </citation>
    <scope>NUCLEOTIDE SEQUENCE [LARGE SCALE GENOMIC DNA]</scope>
    <source>
        <strain evidence="2 3">BDSF4-3</strain>
    </source>
</reference>
<feature type="chain" id="PRO_5041347790" description="Membrane-binding protein" evidence="1">
    <location>
        <begin position="27"/>
        <end position="895"/>
    </location>
</feature>
<dbReference type="EMBL" id="CP129971">
    <property type="protein sequence ID" value="WMN12933.1"/>
    <property type="molecule type" value="Genomic_DNA"/>
</dbReference>
<evidence type="ECO:0000313" key="2">
    <source>
        <dbReference type="EMBL" id="WMN12933.1"/>
    </source>
</evidence>
<organism evidence="2 3">
    <name type="scientific">Marivirga salinarum</name>
    <dbReference type="NCBI Taxonomy" id="3059078"/>
    <lineage>
        <taxon>Bacteria</taxon>
        <taxon>Pseudomonadati</taxon>
        <taxon>Bacteroidota</taxon>
        <taxon>Cytophagia</taxon>
        <taxon>Cytophagales</taxon>
        <taxon>Marivirgaceae</taxon>
        <taxon>Marivirga</taxon>
    </lineage>
</organism>
<dbReference type="Pfam" id="PF07661">
    <property type="entry name" value="MORN_2"/>
    <property type="match status" value="2"/>
</dbReference>
<dbReference type="KEGG" id="msaa:QYS49_35045"/>
<protein>
    <recommendedName>
        <fullName evidence="4">Membrane-binding protein</fullName>
    </recommendedName>
</protein>
<evidence type="ECO:0000313" key="3">
    <source>
        <dbReference type="Proteomes" id="UP001230496"/>
    </source>
</evidence>
<dbReference type="AlphaFoldDB" id="A0AA51RDC0"/>
<dbReference type="SUPFAM" id="SSF82185">
    <property type="entry name" value="Histone H3 K4-specific methyltransferase SET7/9 N-terminal domain"/>
    <property type="match status" value="1"/>
</dbReference>
<dbReference type="Gene3D" id="3.90.930.1">
    <property type="match status" value="1"/>
</dbReference>
<evidence type="ECO:0000256" key="1">
    <source>
        <dbReference type="SAM" id="SignalP"/>
    </source>
</evidence>
<name>A0AA51RDC0_9BACT</name>
<sequence>MTIKLSTWLFAFTFILLLTTKQTALAQSDTTWYDASGYTTNLRERAVYYSFNPIKTDSGYRVEEFYLSGQKKMEGLSTSADGQLMEGWVTWYYENGDISEKVFYEKGNRKKCISYWEGEKFSTAEYRNNKAYEGKIVVYANSRSAYLMPTYRQGSLHSLYIFENDPNGIRYGYTLTVDNDGDTLRHYKFYDENGELLGKYECVDQEFEMYADEEDKPKKNGTFVDYYSDPMQLGAIIKYKKGNVLSRKDYYRTGALREEVIIEGETATAKYYKSDGTLLGEFSGPYNTEYDYFKRGGTGTKVDFYDDKEGSHMPVREIVKREDGENVEKKFYARNGNLKRSIKFGDNGDRVEKRFNDEGNLSHELIWKNNDPYHGTFVQNSMMHKIYEKGEMTGIIHFYKSGEKFRNKRDSIATYYNKEGEVIAKATFESLESEKPIEGTVMELFNAKLRYEKHYKHGKEIKKVEYFHYKYPLRISKKETIYVDGRRTREKWYYSTGDLRSDFIYDGYRRKAVAYYDKDGEVIGKLNYSNRKEIGTEVKFFYESDLIREVTKYDEEGEILTKKIYDKRYDEDKVPYTILEADIQSNGKSKYYAPDGSKLAEAEFRVGEPFSGVIVEHPSYNADYDLYIIKPFKEGEVHGIVKEIKYFDKEPYQAVVGRESVYKEGQRNGVDKIYYLNGELRIFQHYKNGQLHGKYISYDENGHIEDQYSYKEGKPYDGLFKNSIPYTRDIDDNEYKINKGNLVYCNFKLDSRLLEKTKMVDGQYETVIYKENGTDSITLMLDENRNGSVLLHDREKGESENIIKDGEPWSGTFYFTDFDKRETEVFGETEYLKITLDPNSWKLIAYNMDDEEIFQLAERKNWKESNVISRYIWVDSYLKDLSFFYKHRWSTFKFK</sequence>
<accession>A0AA51RDC0</accession>